<dbReference type="AlphaFoldDB" id="A0AAE1P0X9"/>
<organism evidence="1 2">
    <name type="scientific">Petrolisthes manimaculis</name>
    <dbReference type="NCBI Taxonomy" id="1843537"/>
    <lineage>
        <taxon>Eukaryota</taxon>
        <taxon>Metazoa</taxon>
        <taxon>Ecdysozoa</taxon>
        <taxon>Arthropoda</taxon>
        <taxon>Crustacea</taxon>
        <taxon>Multicrustacea</taxon>
        <taxon>Malacostraca</taxon>
        <taxon>Eumalacostraca</taxon>
        <taxon>Eucarida</taxon>
        <taxon>Decapoda</taxon>
        <taxon>Pleocyemata</taxon>
        <taxon>Anomura</taxon>
        <taxon>Galatheoidea</taxon>
        <taxon>Porcellanidae</taxon>
        <taxon>Petrolisthes</taxon>
    </lineage>
</organism>
<dbReference type="Proteomes" id="UP001292094">
    <property type="component" value="Unassembled WGS sequence"/>
</dbReference>
<evidence type="ECO:0000313" key="2">
    <source>
        <dbReference type="Proteomes" id="UP001292094"/>
    </source>
</evidence>
<protein>
    <submittedName>
        <fullName evidence="1">Uncharacterized protein</fullName>
    </submittedName>
</protein>
<proteinExistence type="predicted"/>
<dbReference type="EMBL" id="JAWZYT010003297">
    <property type="protein sequence ID" value="KAK4299116.1"/>
    <property type="molecule type" value="Genomic_DNA"/>
</dbReference>
<name>A0AAE1P0X9_9EUCA</name>
<evidence type="ECO:0000313" key="1">
    <source>
        <dbReference type="EMBL" id="KAK4299116.1"/>
    </source>
</evidence>
<sequence>MVSTGLEVVASRVLVLAIRPLSSHPLPLPCLANGNTWAVGITSPRPQHLKVGRSVGRSWREVVVVGDEGMVMECGMKVVRVGDGGHGVLDEESEG</sequence>
<gene>
    <name evidence="1" type="ORF">Pmani_028590</name>
</gene>
<comment type="caution">
    <text evidence="1">The sequence shown here is derived from an EMBL/GenBank/DDBJ whole genome shotgun (WGS) entry which is preliminary data.</text>
</comment>
<reference evidence="1" key="1">
    <citation type="submission" date="2023-11" db="EMBL/GenBank/DDBJ databases">
        <title>Genome assemblies of two species of porcelain crab, Petrolisthes cinctipes and Petrolisthes manimaculis (Anomura: Porcellanidae).</title>
        <authorList>
            <person name="Angst P."/>
        </authorList>
    </citation>
    <scope>NUCLEOTIDE SEQUENCE</scope>
    <source>
        <strain evidence="1">PB745_02</strain>
        <tissue evidence="1">Gill</tissue>
    </source>
</reference>
<keyword evidence="2" id="KW-1185">Reference proteome</keyword>
<accession>A0AAE1P0X9</accession>